<keyword evidence="3" id="KW-1185">Reference proteome</keyword>
<name>A0A9P7JDM4_9AGAM</name>
<feature type="region of interest" description="Disordered" evidence="1">
    <location>
        <begin position="157"/>
        <end position="182"/>
    </location>
</feature>
<accession>A0A9P7JDM4</accession>
<comment type="caution">
    <text evidence="2">The sequence shown here is derived from an EMBL/GenBank/DDBJ whole genome shotgun (WGS) entry which is preliminary data.</text>
</comment>
<organism evidence="2 3">
    <name type="scientific">Suillus subaureus</name>
    <dbReference type="NCBI Taxonomy" id="48587"/>
    <lineage>
        <taxon>Eukaryota</taxon>
        <taxon>Fungi</taxon>
        <taxon>Dikarya</taxon>
        <taxon>Basidiomycota</taxon>
        <taxon>Agaricomycotina</taxon>
        <taxon>Agaricomycetes</taxon>
        <taxon>Agaricomycetidae</taxon>
        <taxon>Boletales</taxon>
        <taxon>Suillineae</taxon>
        <taxon>Suillaceae</taxon>
        <taxon>Suillus</taxon>
    </lineage>
</organism>
<proteinExistence type="predicted"/>
<dbReference type="EMBL" id="JABBWG010000016">
    <property type="protein sequence ID" value="KAG1816311.1"/>
    <property type="molecule type" value="Genomic_DNA"/>
</dbReference>
<gene>
    <name evidence="2" type="ORF">BJ212DRAFT_1480760</name>
</gene>
<dbReference type="GeneID" id="64634162"/>
<dbReference type="AlphaFoldDB" id="A0A9P7JDM4"/>
<dbReference type="OrthoDB" id="2708939at2759"/>
<reference evidence="2" key="1">
    <citation type="journal article" date="2020" name="New Phytol.">
        <title>Comparative genomics reveals dynamic genome evolution in host specialist ectomycorrhizal fungi.</title>
        <authorList>
            <person name="Lofgren L.A."/>
            <person name="Nguyen N.H."/>
            <person name="Vilgalys R."/>
            <person name="Ruytinx J."/>
            <person name="Liao H.L."/>
            <person name="Branco S."/>
            <person name="Kuo A."/>
            <person name="LaButti K."/>
            <person name="Lipzen A."/>
            <person name="Andreopoulos W."/>
            <person name="Pangilinan J."/>
            <person name="Riley R."/>
            <person name="Hundley H."/>
            <person name="Na H."/>
            <person name="Barry K."/>
            <person name="Grigoriev I.V."/>
            <person name="Stajich J.E."/>
            <person name="Kennedy P.G."/>
        </authorList>
    </citation>
    <scope>NUCLEOTIDE SEQUENCE</scope>
    <source>
        <strain evidence="2">MN1</strain>
    </source>
</reference>
<evidence type="ECO:0000256" key="1">
    <source>
        <dbReference type="SAM" id="MobiDB-lite"/>
    </source>
</evidence>
<evidence type="ECO:0000313" key="3">
    <source>
        <dbReference type="Proteomes" id="UP000807769"/>
    </source>
</evidence>
<evidence type="ECO:0000313" key="2">
    <source>
        <dbReference type="EMBL" id="KAG1816311.1"/>
    </source>
</evidence>
<sequence length="182" mass="20365">MVLIPGLLDMRALQSLLAALGLNVMAILSSMQGGIPMHHIPQHAPQPLLAALPPPAPVIDPQPQAEPPLNALNHVLQWLETIEKLLKHPQHDEDNDADDEGDMRQCKKPRKDGKFILNTWTDQLMPAQKTICAELQDRICVVIYNLTGIVASNIRKPKDLDDEDSSDNEDETQDDRLLMFDF</sequence>
<dbReference type="Proteomes" id="UP000807769">
    <property type="component" value="Unassembled WGS sequence"/>
</dbReference>
<protein>
    <submittedName>
        <fullName evidence="2">Uncharacterized protein</fullName>
    </submittedName>
</protein>
<dbReference type="RefSeq" id="XP_041192984.1">
    <property type="nucleotide sequence ID" value="XM_041340146.1"/>
</dbReference>
<feature type="compositionally biased region" description="Acidic residues" evidence="1">
    <location>
        <begin position="160"/>
        <end position="173"/>
    </location>
</feature>